<feature type="transmembrane region" description="Helical" evidence="7">
    <location>
        <begin position="234"/>
        <end position="252"/>
    </location>
</feature>
<evidence type="ECO:0000256" key="1">
    <source>
        <dbReference type="ARBA" id="ARBA00004651"/>
    </source>
</evidence>
<dbReference type="AlphaFoldDB" id="A0A9Y1BMB7"/>
<dbReference type="EMBL" id="CP084166">
    <property type="protein sequence ID" value="UJG41360.1"/>
    <property type="molecule type" value="Genomic_DNA"/>
</dbReference>
<dbReference type="CDD" id="cd06173">
    <property type="entry name" value="MFS_MefA_like"/>
    <property type="match status" value="1"/>
</dbReference>
<comment type="subcellular location">
    <subcellularLocation>
        <location evidence="1">Cell membrane</location>
        <topology evidence="1">Multi-pass membrane protein</topology>
    </subcellularLocation>
</comment>
<proteinExistence type="predicted"/>
<dbReference type="GO" id="GO:0022857">
    <property type="term" value="F:transmembrane transporter activity"/>
    <property type="evidence" value="ECO:0007669"/>
    <property type="project" value="InterPro"/>
</dbReference>
<sequence length="470" mass="52143">MSLEEENITKKPRAISLLKSWDFSALFFGGFINNVGSYFTFIGIVFFALELTKDLPKEVATQEVALISTFTLIPMLLLGPIGGAIADRIDRKKILYLADLLGGLAAFSLFFSNKIWHLYIFSIVNAAVRQFFYPAKQASLPKIVKREQLLSANGFIQSTQQLSRIIGPLAAGFTVAAFGLKIAFLVDGVSYLISSIMIMTIRTDLRPKKNGESITISNVFTDLKDGFKMVITDNILRFIIIIFFFTILAIGFLDPLFVPYIDFEFGLGERDFGILMSFSAVSGIISALLISAKKQMKRKIMFMLVTIVILGTMTTIIGIAPYIPGSIIWLFAGFSLIGMINVGFNVPFSTLLQKIVRNEHLGKISGIIDTVLTIASLLASVFAVILARYISISTIFMIVSAVIIAAGILGLFLNKVNQYDKIAMKREKQMTEELAKEEREISDSQITNKIEEGYSDNVNPYPITEPAHYD</sequence>
<feature type="transmembrane region" description="Helical" evidence="7">
    <location>
        <begin position="395"/>
        <end position="416"/>
    </location>
</feature>
<evidence type="ECO:0000256" key="2">
    <source>
        <dbReference type="ARBA" id="ARBA00022448"/>
    </source>
</evidence>
<keyword evidence="4 7" id="KW-0812">Transmembrane</keyword>
<feature type="transmembrane region" description="Helical" evidence="7">
    <location>
        <begin position="272"/>
        <end position="290"/>
    </location>
</feature>
<protein>
    <submittedName>
        <fullName evidence="8">MFS transporter</fullName>
    </submittedName>
</protein>
<keyword evidence="3" id="KW-1003">Cell membrane</keyword>
<feature type="transmembrane region" description="Helical" evidence="7">
    <location>
        <begin position="364"/>
        <end position="389"/>
    </location>
</feature>
<dbReference type="Gene3D" id="1.20.1250.20">
    <property type="entry name" value="MFS general substrate transporter like domains"/>
    <property type="match status" value="1"/>
</dbReference>
<dbReference type="GO" id="GO:0005886">
    <property type="term" value="C:plasma membrane"/>
    <property type="evidence" value="ECO:0007669"/>
    <property type="project" value="UniProtKB-SubCell"/>
</dbReference>
<evidence type="ECO:0000256" key="7">
    <source>
        <dbReference type="SAM" id="Phobius"/>
    </source>
</evidence>
<keyword evidence="6 7" id="KW-0472">Membrane</keyword>
<dbReference type="SUPFAM" id="SSF103473">
    <property type="entry name" value="MFS general substrate transporter"/>
    <property type="match status" value="1"/>
</dbReference>
<dbReference type="Pfam" id="PF07690">
    <property type="entry name" value="MFS_1"/>
    <property type="match status" value="1"/>
</dbReference>
<dbReference type="PANTHER" id="PTHR43266:SF2">
    <property type="entry name" value="MAJOR FACILITATOR SUPERFAMILY (MFS) PROFILE DOMAIN-CONTAINING PROTEIN"/>
    <property type="match status" value="1"/>
</dbReference>
<feature type="transmembrane region" description="Helical" evidence="7">
    <location>
        <begin position="182"/>
        <end position="201"/>
    </location>
</feature>
<keyword evidence="5 7" id="KW-1133">Transmembrane helix</keyword>
<accession>A0A9Y1BMB7</accession>
<reference evidence="8" key="1">
    <citation type="journal article" date="2022" name="Nat. Microbiol.">
        <title>Unique mobile elements and scalable gene flow at the prokaryote-eukaryote boundary revealed by circularized Asgard archaea genomes.</title>
        <authorList>
            <person name="Wu F."/>
            <person name="Speth D.R."/>
            <person name="Philosof A."/>
            <person name="Cremiere A."/>
            <person name="Narayanan A."/>
            <person name="Barco R.A."/>
            <person name="Connon S.A."/>
            <person name="Amend J.P."/>
            <person name="Antoshechkin I.A."/>
            <person name="Orphan V.J."/>
        </authorList>
    </citation>
    <scope>NUCLEOTIDE SEQUENCE</scope>
    <source>
        <strain evidence="8">PM71</strain>
    </source>
</reference>
<feature type="transmembrane region" description="Helical" evidence="7">
    <location>
        <begin position="94"/>
        <end position="112"/>
    </location>
</feature>
<gene>
    <name evidence="8" type="ORF">K9W45_02595</name>
</gene>
<dbReference type="PANTHER" id="PTHR43266">
    <property type="entry name" value="MACROLIDE-EFFLUX PROTEIN"/>
    <property type="match status" value="1"/>
</dbReference>
<dbReference type="InterPro" id="IPR011701">
    <property type="entry name" value="MFS"/>
</dbReference>
<evidence type="ECO:0000256" key="3">
    <source>
        <dbReference type="ARBA" id="ARBA00022475"/>
    </source>
</evidence>
<dbReference type="Proteomes" id="UP001201020">
    <property type="component" value="Chromosome"/>
</dbReference>
<evidence type="ECO:0000256" key="4">
    <source>
        <dbReference type="ARBA" id="ARBA00022692"/>
    </source>
</evidence>
<evidence type="ECO:0000256" key="6">
    <source>
        <dbReference type="ARBA" id="ARBA00023136"/>
    </source>
</evidence>
<feature type="transmembrane region" description="Helical" evidence="7">
    <location>
        <begin position="21"/>
        <end position="49"/>
    </location>
</feature>
<evidence type="ECO:0000256" key="5">
    <source>
        <dbReference type="ARBA" id="ARBA00022989"/>
    </source>
</evidence>
<feature type="transmembrane region" description="Helical" evidence="7">
    <location>
        <begin position="329"/>
        <end position="352"/>
    </location>
</feature>
<name>A0A9Y1BMB7_9ARCH</name>
<keyword evidence="2" id="KW-0813">Transport</keyword>
<feature type="transmembrane region" description="Helical" evidence="7">
    <location>
        <begin position="302"/>
        <end position="323"/>
    </location>
</feature>
<feature type="transmembrane region" description="Helical" evidence="7">
    <location>
        <begin position="64"/>
        <end position="82"/>
    </location>
</feature>
<organism evidence="8">
    <name type="scientific">Candidatus Heimdallarchaeum aukensis</name>
    <dbReference type="NCBI Taxonomy" id="2876573"/>
    <lineage>
        <taxon>Archaea</taxon>
        <taxon>Promethearchaeati</taxon>
        <taxon>Candidatus Heimdallarchaeota</taxon>
        <taxon>Candidatus Heimdallarchaeia (ex Rinke et al. 2021) (nom. nud.)</taxon>
        <taxon>Candidatus Heimdallarchaeales</taxon>
        <taxon>Candidatus Heimdallarchaeaceae</taxon>
        <taxon>Candidatus Heimdallarchaeum</taxon>
    </lineage>
</organism>
<evidence type="ECO:0000313" key="8">
    <source>
        <dbReference type="EMBL" id="UJG41360.1"/>
    </source>
</evidence>
<dbReference type="InterPro" id="IPR036259">
    <property type="entry name" value="MFS_trans_sf"/>
</dbReference>